<dbReference type="InterPro" id="IPR001367">
    <property type="entry name" value="Fe_dep_repressor"/>
</dbReference>
<protein>
    <recommendedName>
        <fullName evidence="4">Transcriptional regulator MntR</fullName>
    </recommendedName>
</protein>
<proteinExistence type="inferred from homology"/>
<dbReference type="PANTHER" id="PTHR33238">
    <property type="entry name" value="IRON (METAL) DEPENDENT REPRESSOR, DTXR FAMILY"/>
    <property type="match status" value="1"/>
</dbReference>
<dbReference type="GO" id="GO:0046914">
    <property type="term" value="F:transition metal ion binding"/>
    <property type="evidence" value="ECO:0007669"/>
    <property type="project" value="InterPro"/>
</dbReference>
<evidence type="ECO:0000256" key="8">
    <source>
        <dbReference type="ARBA" id="ARBA00023163"/>
    </source>
</evidence>
<dbReference type="InterPro" id="IPR038157">
    <property type="entry name" value="FeoA_core_dom"/>
</dbReference>
<evidence type="ECO:0000256" key="1">
    <source>
        <dbReference type="ARBA" id="ARBA00004496"/>
    </source>
</evidence>
<dbReference type="Gene3D" id="2.30.30.90">
    <property type="match status" value="1"/>
</dbReference>
<name>A0A562RMT1_9BACT</name>
<accession>A0A562RMT1</accession>
<dbReference type="EMBL" id="VLLC01000018">
    <property type="protein sequence ID" value="TWI70329.1"/>
    <property type="molecule type" value="Genomic_DNA"/>
</dbReference>
<dbReference type="InterPro" id="IPR022687">
    <property type="entry name" value="HTH_DTXR"/>
</dbReference>
<dbReference type="PANTHER" id="PTHR33238:SF7">
    <property type="entry name" value="IRON-DEPENDENT TRANSCRIPTIONAL REGULATOR"/>
    <property type="match status" value="1"/>
</dbReference>
<dbReference type="InterPro" id="IPR050536">
    <property type="entry name" value="DtxR_MntR_Metal-Reg"/>
</dbReference>
<keyword evidence="7" id="KW-0238">DNA-binding</keyword>
<dbReference type="InterPro" id="IPR022689">
    <property type="entry name" value="Iron_dep_repressor"/>
</dbReference>
<keyword evidence="8" id="KW-0804">Transcription</keyword>
<evidence type="ECO:0000256" key="5">
    <source>
        <dbReference type="ARBA" id="ARBA00023004"/>
    </source>
</evidence>
<dbReference type="RefSeq" id="WP_144685450.1">
    <property type="nucleotide sequence ID" value="NZ_VLLC01000018.1"/>
</dbReference>
<dbReference type="GO" id="GO:0003700">
    <property type="term" value="F:DNA-binding transcription factor activity"/>
    <property type="evidence" value="ECO:0007669"/>
    <property type="project" value="InterPro"/>
</dbReference>
<dbReference type="Pfam" id="PF01325">
    <property type="entry name" value="Fe_dep_repress"/>
    <property type="match status" value="1"/>
</dbReference>
<dbReference type="PROSITE" id="PS50944">
    <property type="entry name" value="HTH_DTXR"/>
    <property type="match status" value="1"/>
</dbReference>
<sequence>MSESEKLSASLEDYLETIFHVVSEKQAARAKDIANRLNVNNSSVTGALRSLSEKGYINYAPYDLITLTAKGTELARDVVRRHEALKDFFTKILLVPKNEAEDAACKMEHAISPNILDRLIQFVEFVDICPRGGADWIKGFSRHCERLEAGGCENCISNCVNELKEKKDLIQNPEKSMIPLSRLKTGEKGVLSSMEGRASALRHLKEIEAGPGNVVEVEELDKESENLTIKIKGYHLILRVEDAEKIMVVPF</sequence>
<evidence type="ECO:0000256" key="6">
    <source>
        <dbReference type="ARBA" id="ARBA00023015"/>
    </source>
</evidence>
<evidence type="ECO:0000313" key="11">
    <source>
        <dbReference type="EMBL" id="TWI70329.1"/>
    </source>
</evidence>
<evidence type="ECO:0000256" key="3">
    <source>
        <dbReference type="ARBA" id="ARBA00011738"/>
    </source>
</evidence>
<dbReference type="Gene3D" id="1.10.60.10">
    <property type="entry name" value="Iron dependent repressor, metal binding and dimerisation domain"/>
    <property type="match status" value="1"/>
</dbReference>
<dbReference type="Pfam" id="PF04023">
    <property type="entry name" value="FeoA"/>
    <property type="match status" value="1"/>
</dbReference>
<keyword evidence="6" id="KW-0805">Transcription regulation</keyword>
<dbReference type="SUPFAM" id="SSF46785">
    <property type="entry name" value="Winged helix' DNA-binding domain"/>
    <property type="match status" value="1"/>
</dbReference>
<evidence type="ECO:0000313" key="12">
    <source>
        <dbReference type="Proteomes" id="UP000318307"/>
    </source>
</evidence>
<dbReference type="SUPFAM" id="SSF47979">
    <property type="entry name" value="Iron-dependent repressor protein, dimerization domain"/>
    <property type="match status" value="1"/>
</dbReference>
<comment type="subunit">
    <text evidence="3">Homodimer.</text>
</comment>
<dbReference type="GO" id="GO:0003677">
    <property type="term" value="F:DNA binding"/>
    <property type="evidence" value="ECO:0007669"/>
    <property type="project" value="UniProtKB-KW"/>
</dbReference>
<dbReference type="InterPro" id="IPR036388">
    <property type="entry name" value="WH-like_DNA-bd_sf"/>
</dbReference>
<dbReference type="Gene3D" id="1.10.10.10">
    <property type="entry name" value="Winged helix-like DNA-binding domain superfamily/Winged helix DNA-binding domain"/>
    <property type="match status" value="1"/>
</dbReference>
<evidence type="ECO:0000256" key="2">
    <source>
        <dbReference type="ARBA" id="ARBA00007871"/>
    </source>
</evidence>
<comment type="similarity">
    <text evidence="2">Belongs to the DtxR/MntR family.</text>
</comment>
<dbReference type="Proteomes" id="UP000318307">
    <property type="component" value="Unassembled WGS sequence"/>
</dbReference>
<comment type="caution">
    <text evidence="11">The sequence shown here is derived from an EMBL/GenBank/DDBJ whole genome shotgun (WGS) entry which is preliminary data.</text>
</comment>
<comment type="subcellular location">
    <subcellularLocation>
        <location evidence="1">Cytoplasm</location>
    </subcellularLocation>
</comment>
<keyword evidence="5" id="KW-0408">Iron</keyword>
<comment type="function">
    <text evidence="9">In the presence of manganese, represses expression of mntH and mntS. Up-regulates expression of mntP.</text>
</comment>
<dbReference type="SMART" id="SM00899">
    <property type="entry name" value="FeoA"/>
    <property type="match status" value="1"/>
</dbReference>
<dbReference type="GO" id="GO:0046983">
    <property type="term" value="F:protein dimerization activity"/>
    <property type="evidence" value="ECO:0007669"/>
    <property type="project" value="InterPro"/>
</dbReference>
<feature type="domain" description="HTH dtxR-type" evidence="10">
    <location>
        <begin position="1"/>
        <end position="68"/>
    </location>
</feature>
<evidence type="ECO:0000259" key="10">
    <source>
        <dbReference type="PROSITE" id="PS50944"/>
    </source>
</evidence>
<dbReference type="Pfam" id="PF02742">
    <property type="entry name" value="Fe_dep_repr_C"/>
    <property type="match status" value="1"/>
</dbReference>
<reference evidence="11 12" key="1">
    <citation type="submission" date="2019-07" db="EMBL/GenBank/DDBJ databases">
        <title>Genome sequencing of 100 strains of the haloalkaliphilic chemolithoautotrophic sulfur-oxidizing bacterium Thioalkalivibrio.</title>
        <authorList>
            <person name="Muyzer G."/>
        </authorList>
    </citation>
    <scope>NUCLEOTIDE SEQUENCE [LARGE SCALE GENOMIC DNA]</scope>
    <source>
        <strain evidence="11 12">ASO4-4</strain>
    </source>
</reference>
<dbReference type="SMART" id="SM00529">
    <property type="entry name" value="HTH_DTXR"/>
    <property type="match status" value="1"/>
</dbReference>
<dbReference type="GO" id="GO:0005737">
    <property type="term" value="C:cytoplasm"/>
    <property type="evidence" value="ECO:0007669"/>
    <property type="project" value="UniProtKB-SubCell"/>
</dbReference>
<evidence type="ECO:0000256" key="4">
    <source>
        <dbReference type="ARBA" id="ARBA00022386"/>
    </source>
</evidence>
<dbReference type="InterPro" id="IPR007167">
    <property type="entry name" value="Fe-transptr_FeoA-like"/>
</dbReference>
<dbReference type="SUPFAM" id="SSF50037">
    <property type="entry name" value="C-terminal domain of transcriptional repressors"/>
    <property type="match status" value="1"/>
</dbReference>
<dbReference type="InterPro" id="IPR008988">
    <property type="entry name" value="Transcriptional_repressor_C"/>
</dbReference>
<dbReference type="InterPro" id="IPR036421">
    <property type="entry name" value="Fe_dep_repressor_sf"/>
</dbReference>
<dbReference type="OrthoDB" id="9791355at2"/>
<dbReference type="AlphaFoldDB" id="A0A562RMT1"/>
<evidence type="ECO:0000256" key="9">
    <source>
        <dbReference type="ARBA" id="ARBA00025185"/>
    </source>
</evidence>
<keyword evidence="12" id="KW-1185">Reference proteome</keyword>
<dbReference type="InterPro" id="IPR036390">
    <property type="entry name" value="WH_DNA-bd_sf"/>
</dbReference>
<evidence type="ECO:0000256" key="7">
    <source>
        <dbReference type="ARBA" id="ARBA00023125"/>
    </source>
</evidence>
<gene>
    <name evidence="11" type="ORF">LZ24_02339</name>
</gene>
<organism evidence="11 12">
    <name type="scientific">Desulfobotulus alkaliphilus</name>
    <dbReference type="NCBI Taxonomy" id="622671"/>
    <lineage>
        <taxon>Bacteria</taxon>
        <taxon>Pseudomonadati</taxon>
        <taxon>Thermodesulfobacteriota</taxon>
        <taxon>Desulfobacteria</taxon>
        <taxon>Desulfobacterales</taxon>
        <taxon>Desulfobacteraceae</taxon>
        <taxon>Desulfobotulus</taxon>
    </lineage>
</organism>